<proteinExistence type="predicted"/>
<dbReference type="EMBL" id="CP013690">
    <property type="protein sequence ID" value="ALU24763.1"/>
    <property type="molecule type" value="Genomic_DNA"/>
</dbReference>
<evidence type="ECO:0008006" key="4">
    <source>
        <dbReference type="Google" id="ProtNLM"/>
    </source>
</evidence>
<evidence type="ECO:0000313" key="2">
    <source>
        <dbReference type="EMBL" id="ALU24763.1"/>
    </source>
</evidence>
<protein>
    <recommendedName>
        <fullName evidence="4">Lipocalin-like domain-containing protein</fullName>
    </recommendedName>
</protein>
<gene>
    <name evidence="2" type="ORF">AS202_00490</name>
</gene>
<keyword evidence="1" id="KW-0732">Signal</keyword>
<dbReference type="RefSeq" id="WP_006261820.1">
    <property type="nucleotide sequence ID" value="NZ_CP013690.1"/>
</dbReference>
<accession>A0AAI8G3K4</accession>
<evidence type="ECO:0000313" key="3">
    <source>
        <dbReference type="Proteomes" id="UP000069030"/>
    </source>
</evidence>
<dbReference type="KEGG" id="mod:AS202_00490"/>
<dbReference type="Proteomes" id="UP000069030">
    <property type="component" value="Chromosome"/>
</dbReference>
<reference evidence="2 3" key="1">
    <citation type="journal article" date="2016" name="J. Zhejiang Univ. Sci. B">
        <title>Antibiotic resistance mechanisms of Myroides sp.</title>
        <authorList>
            <person name="Hu S."/>
            <person name="Yuan S."/>
            <person name="Qu H."/>
            <person name="Jiang T."/>
            <person name="Zhou Y."/>
            <person name="Wang M."/>
            <person name="Ming D."/>
        </authorList>
    </citation>
    <scope>NUCLEOTIDE SEQUENCE [LARGE SCALE GENOMIC DNA]</scope>
    <source>
        <strain evidence="2 3">PR63039</strain>
    </source>
</reference>
<evidence type="ECO:0000256" key="1">
    <source>
        <dbReference type="SAM" id="SignalP"/>
    </source>
</evidence>
<sequence>MKKLLLLFGLVLCTLLISCSGSDTYQGEWKATDENNKHFTITFEKRKYTITSEDGQVSTHNYTEFEHHTINSIETYGIRMIEEGKELYIHFPIKNNNVIAFIQTKGKQVLYTLSRDAYLTTSDVYKL</sequence>
<feature type="signal peptide" evidence="1">
    <location>
        <begin position="1"/>
        <end position="25"/>
    </location>
</feature>
<name>A0AAI8G3K4_9FLAO</name>
<dbReference type="GeneID" id="66973356"/>
<dbReference type="AlphaFoldDB" id="A0AAI8G3K4"/>
<organism evidence="2 3">
    <name type="scientific">Myroides odoratimimus</name>
    <dbReference type="NCBI Taxonomy" id="76832"/>
    <lineage>
        <taxon>Bacteria</taxon>
        <taxon>Pseudomonadati</taxon>
        <taxon>Bacteroidota</taxon>
        <taxon>Flavobacteriia</taxon>
        <taxon>Flavobacteriales</taxon>
        <taxon>Flavobacteriaceae</taxon>
        <taxon>Myroides</taxon>
    </lineage>
</organism>
<feature type="chain" id="PRO_5042535691" description="Lipocalin-like domain-containing protein" evidence="1">
    <location>
        <begin position="26"/>
        <end position="127"/>
    </location>
</feature>
<dbReference type="PROSITE" id="PS51257">
    <property type="entry name" value="PROKAR_LIPOPROTEIN"/>
    <property type="match status" value="1"/>
</dbReference>